<comment type="caution">
    <text evidence="2">The sequence shown here is derived from an EMBL/GenBank/DDBJ whole genome shotgun (WGS) entry which is preliminary data.</text>
</comment>
<dbReference type="AlphaFoldDB" id="A0A6A5GH79"/>
<evidence type="ECO:0000256" key="1">
    <source>
        <dbReference type="SAM" id="MobiDB-lite"/>
    </source>
</evidence>
<evidence type="ECO:0000313" key="2">
    <source>
        <dbReference type="EMBL" id="KAF1753789.1"/>
    </source>
</evidence>
<gene>
    <name evidence="2" type="ORF">GCK72_020346</name>
</gene>
<feature type="region of interest" description="Disordered" evidence="1">
    <location>
        <begin position="33"/>
        <end position="77"/>
    </location>
</feature>
<reference evidence="2 3" key="1">
    <citation type="submission" date="2019-12" db="EMBL/GenBank/DDBJ databases">
        <title>Chromosome-level assembly of the Caenorhabditis remanei genome.</title>
        <authorList>
            <person name="Teterina A.A."/>
            <person name="Willis J.H."/>
            <person name="Phillips P.C."/>
        </authorList>
    </citation>
    <scope>NUCLEOTIDE SEQUENCE [LARGE SCALE GENOMIC DNA]</scope>
    <source>
        <strain evidence="2 3">PX506</strain>
        <tissue evidence="2">Whole organism</tissue>
    </source>
</reference>
<sequence>MCSKKVRGVHSYVTEEGRILINAEKMEYFRAEKRRLSSSRPIESTSPPPELKASSSEISTSSDGSSNGSSEEKDEDI</sequence>
<organism evidence="2 3">
    <name type="scientific">Caenorhabditis remanei</name>
    <name type="common">Caenorhabditis vulgaris</name>
    <dbReference type="NCBI Taxonomy" id="31234"/>
    <lineage>
        <taxon>Eukaryota</taxon>
        <taxon>Metazoa</taxon>
        <taxon>Ecdysozoa</taxon>
        <taxon>Nematoda</taxon>
        <taxon>Chromadorea</taxon>
        <taxon>Rhabditida</taxon>
        <taxon>Rhabditina</taxon>
        <taxon>Rhabditomorpha</taxon>
        <taxon>Rhabditoidea</taxon>
        <taxon>Rhabditidae</taxon>
        <taxon>Peloderinae</taxon>
        <taxon>Caenorhabditis</taxon>
    </lineage>
</organism>
<accession>A0A6A5GH79</accession>
<dbReference type="EMBL" id="WUAV01000005">
    <property type="protein sequence ID" value="KAF1753789.1"/>
    <property type="molecule type" value="Genomic_DNA"/>
</dbReference>
<evidence type="ECO:0000313" key="3">
    <source>
        <dbReference type="Proteomes" id="UP000483820"/>
    </source>
</evidence>
<dbReference type="Proteomes" id="UP000483820">
    <property type="component" value="Chromosome V"/>
</dbReference>
<proteinExistence type="predicted"/>
<dbReference type="GeneID" id="78776910"/>
<dbReference type="RefSeq" id="XP_053582434.1">
    <property type="nucleotide sequence ID" value="XM_053733521.1"/>
</dbReference>
<name>A0A6A5GH79_CAERE</name>
<feature type="compositionally biased region" description="Low complexity" evidence="1">
    <location>
        <begin position="54"/>
        <end position="69"/>
    </location>
</feature>
<dbReference type="CTD" id="78776910"/>
<dbReference type="KEGG" id="crq:GCK72_020346"/>
<protein>
    <submittedName>
        <fullName evidence="2">Uncharacterized protein</fullName>
    </submittedName>
</protein>